<evidence type="ECO:0000313" key="2">
    <source>
        <dbReference type="Proteomes" id="UP001397290"/>
    </source>
</evidence>
<sequence>MPDHTTGRPTEENYNILLPAWDPGADQLSRTYPLAADVYGAAHSSKLPLVFDSLDW</sequence>
<organism evidence="1 2">
    <name type="scientific">Beauveria asiatica</name>
    <dbReference type="NCBI Taxonomy" id="1069075"/>
    <lineage>
        <taxon>Eukaryota</taxon>
        <taxon>Fungi</taxon>
        <taxon>Dikarya</taxon>
        <taxon>Ascomycota</taxon>
        <taxon>Pezizomycotina</taxon>
        <taxon>Sordariomycetes</taxon>
        <taxon>Hypocreomycetidae</taxon>
        <taxon>Hypocreales</taxon>
        <taxon>Cordycipitaceae</taxon>
        <taxon>Beauveria</taxon>
    </lineage>
</organism>
<name>A0AAW0RHG9_9HYPO</name>
<accession>A0AAW0RHG9</accession>
<proteinExistence type="predicted"/>
<reference evidence="1 2" key="1">
    <citation type="submission" date="2020-02" db="EMBL/GenBank/DDBJ databases">
        <title>Comparative genomics of the hypocrealean fungal genus Beauvera.</title>
        <authorList>
            <person name="Showalter D.N."/>
            <person name="Bushley K.E."/>
            <person name="Rehner S.A."/>
        </authorList>
    </citation>
    <scope>NUCLEOTIDE SEQUENCE [LARGE SCALE GENOMIC DNA]</scope>
    <source>
        <strain evidence="1 2">ARSEF4384</strain>
    </source>
</reference>
<keyword evidence="2" id="KW-1185">Reference proteome</keyword>
<gene>
    <name evidence="1" type="ORF">G3M48_010208</name>
</gene>
<comment type="caution">
    <text evidence="1">The sequence shown here is derived from an EMBL/GenBank/DDBJ whole genome shotgun (WGS) entry which is preliminary data.</text>
</comment>
<dbReference type="AlphaFoldDB" id="A0AAW0RHG9"/>
<evidence type="ECO:0000313" key="1">
    <source>
        <dbReference type="EMBL" id="KAK8141614.1"/>
    </source>
</evidence>
<dbReference type="Proteomes" id="UP001397290">
    <property type="component" value="Unassembled WGS sequence"/>
</dbReference>
<dbReference type="EMBL" id="JAAHCF010000905">
    <property type="protein sequence ID" value="KAK8141614.1"/>
    <property type="molecule type" value="Genomic_DNA"/>
</dbReference>
<protein>
    <submittedName>
        <fullName evidence="1">Uncharacterized protein</fullName>
    </submittedName>
</protein>